<reference evidence="5" key="2">
    <citation type="submission" date="2023-05" db="EMBL/GenBank/DDBJ databases">
        <authorList>
            <person name="Schelkunov M.I."/>
        </authorList>
    </citation>
    <scope>NUCLEOTIDE SEQUENCE</scope>
    <source>
        <strain evidence="5">Hsosn_3</strain>
        <tissue evidence="5">Leaf</tissue>
    </source>
</reference>
<sequence>MFQDGDVFIGYEDEASNLLKKLASITKKKLEVISIVGMAGLDVLIVWDATKLIRALDISSIELFVFPSELLELVHLRYLELRFRSGNPPESISNLRELQTLVMSSRTNMVVPENIWKMINLRHLSIKSGENLVHLSNVEEEPILLENMLAMSLLNPTRPCQIILASSRNLQKLGLCGPLTTKSGELKIPDLSLLIKLEKLKLLNTVPLSKATRAWKLYENDMHSNLIDQTLDPSEYEVESVKKVIEIALKCTQSPVSIRPTMSEVVVLLVNEGSVDQKPPSKPIVIDGVSTSTTPSISSATFTSMESGGRQQILMPTMAEVAVMLVNEGSIEQETPNKLKDTVHLYLFSYLTCLAPPVMNHRRDIKYWVVKCPFKPKT</sequence>
<dbReference type="InterPro" id="IPR032675">
    <property type="entry name" value="LRR_dom_sf"/>
</dbReference>
<evidence type="ECO:0000256" key="1">
    <source>
        <dbReference type="ARBA" id="ARBA00022679"/>
    </source>
</evidence>
<dbReference type="Proteomes" id="UP001237642">
    <property type="component" value="Unassembled WGS sequence"/>
</dbReference>
<dbReference type="GO" id="GO:0016301">
    <property type="term" value="F:kinase activity"/>
    <property type="evidence" value="ECO:0007669"/>
    <property type="project" value="UniProtKB-KW"/>
</dbReference>
<dbReference type="InterPro" id="IPR052059">
    <property type="entry name" value="CR_Ser/Thr_kinase"/>
</dbReference>
<protein>
    <submittedName>
        <fullName evidence="5">Uncharacterized protein</fullName>
    </submittedName>
</protein>
<accession>A0AAD8M4M1</accession>
<keyword evidence="3" id="KW-0418">Kinase</keyword>
<gene>
    <name evidence="5" type="ORF">POM88_043607</name>
</gene>
<proteinExistence type="predicted"/>
<dbReference type="EMBL" id="JAUIZM010000010">
    <property type="protein sequence ID" value="KAK1359133.1"/>
    <property type="molecule type" value="Genomic_DNA"/>
</dbReference>
<reference evidence="5" key="1">
    <citation type="submission" date="2023-02" db="EMBL/GenBank/DDBJ databases">
        <title>Genome of toxic invasive species Heracleum sosnowskyi carries increased number of genes despite the absence of recent whole-genome duplications.</title>
        <authorList>
            <person name="Schelkunov M."/>
            <person name="Shtratnikova V."/>
            <person name="Makarenko M."/>
            <person name="Klepikova A."/>
            <person name="Omelchenko D."/>
            <person name="Novikova G."/>
            <person name="Obukhova E."/>
            <person name="Bogdanov V."/>
            <person name="Penin A."/>
            <person name="Logacheva M."/>
        </authorList>
    </citation>
    <scope>NUCLEOTIDE SEQUENCE</scope>
    <source>
        <strain evidence="5">Hsosn_3</strain>
        <tissue evidence="5">Leaf</tissue>
    </source>
</reference>
<evidence type="ECO:0000256" key="4">
    <source>
        <dbReference type="ARBA" id="ARBA00022840"/>
    </source>
</evidence>
<name>A0AAD8M4M1_9APIA</name>
<dbReference type="SUPFAM" id="SSF52058">
    <property type="entry name" value="L domain-like"/>
    <property type="match status" value="1"/>
</dbReference>
<keyword evidence="1" id="KW-0808">Transferase</keyword>
<evidence type="ECO:0000256" key="2">
    <source>
        <dbReference type="ARBA" id="ARBA00022741"/>
    </source>
</evidence>
<evidence type="ECO:0000256" key="3">
    <source>
        <dbReference type="ARBA" id="ARBA00022777"/>
    </source>
</evidence>
<dbReference type="PANTHER" id="PTHR47973">
    <property type="entry name" value="CYSTEINE-RICH RECEPTOR-LIKE PROTEIN KINASE 3"/>
    <property type="match status" value="1"/>
</dbReference>
<keyword evidence="2" id="KW-0547">Nucleotide-binding</keyword>
<dbReference type="Gene3D" id="1.10.510.10">
    <property type="entry name" value="Transferase(Phosphotransferase) domain 1"/>
    <property type="match status" value="1"/>
</dbReference>
<organism evidence="5 6">
    <name type="scientific">Heracleum sosnowskyi</name>
    <dbReference type="NCBI Taxonomy" id="360622"/>
    <lineage>
        <taxon>Eukaryota</taxon>
        <taxon>Viridiplantae</taxon>
        <taxon>Streptophyta</taxon>
        <taxon>Embryophyta</taxon>
        <taxon>Tracheophyta</taxon>
        <taxon>Spermatophyta</taxon>
        <taxon>Magnoliopsida</taxon>
        <taxon>eudicotyledons</taxon>
        <taxon>Gunneridae</taxon>
        <taxon>Pentapetalae</taxon>
        <taxon>asterids</taxon>
        <taxon>campanulids</taxon>
        <taxon>Apiales</taxon>
        <taxon>Apiaceae</taxon>
        <taxon>Apioideae</taxon>
        <taxon>apioid superclade</taxon>
        <taxon>Tordylieae</taxon>
        <taxon>Tordyliinae</taxon>
        <taxon>Heracleum</taxon>
    </lineage>
</organism>
<comment type="caution">
    <text evidence="5">The sequence shown here is derived from an EMBL/GenBank/DDBJ whole genome shotgun (WGS) entry which is preliminary data.</text>
</comment>
<keyword evidence="4" id="KW-0067">ATP-binding</keyword>
<dbReference type="GO" id="GO:0005524">
    <property type="term" value="F:ATP binding"/>
    <property type="evidence" value="ECO:0007669"/>
    <property type="project" value="UniProtKB-KW"/>
</dbReference>
<evidence type="ECO:0000313" key="5">
    <source>
        <dbReference type="EMBL" id="KAK1359133.1"/>
    </source>
</evidence>
<dbReference type="Gene3D" id="3.80.10.10">
    <property type="entry name" value="Ribonuclease Inhibitor"/>
    <property type="match status" value="1"/>
</dbReference>
<keyword evidence="6" id="KW-1185">Reference proteome</keyword>
<evidence type="ECO:0000313" key="6">
    <source>
        <dbReference type="Proteomes" id="UP001237642"/>
    </source>
</evidence>
<dbReference type="AlphaFoldDB" id="A0AAD8M4M1"/>